<dbReference type="AlphaFoldDB" id="H3AZK6"/>
<evidence type="ECO:0000313" key="9">
    <source>
        <dbReference type="Ensembl" id="ENSLACP00000015077.1"/>
    </source>
</evidence>
<comment type="subcellular location">
    <subcellularLocation>
        <location evidence="1">Membrane</location>
        <topology evidence="1">Multi-pass membrane protein</topology>
    </subcellularLocation>
</comment>
<reference evidence="9" key="3">
    <citation type="submission" date="2025-09" db="UniProtKB">
        <authorList>
            <consortium name="Ensembl"/>
        </authorList>
    </citation>
    <scope>IDENTIFICATION</scope>
</reference>
<dbReference type="GeneID" id="102348332"/>
<dbReference type="OMA" id="ASMVWEK"/>
<dbReference type="InterPro" id="IPR050578">
    <property type="entry name" value="MARVEL-CKLF_proteins"/>
</dbReference>
<organism evidence="9 10">
    <name type="scientific">Latimeria chalumnae</name>
    <name type="common">Coelacanth</name>
    <dbReference type="NCBI Taxonomy" id="7897"/>
    <lineage>
        <taxon>Eukaryota</taxon>
        <taxon>Metazoa</taxon>
        <taxon>Chordata</taxon>
        <taxon>Craniata</taxon>
        <taxon>Vertebrata</taxon>
        <taxon>Euteleostomi</taxon>
        <taxon>Coelacanthiformes</taxon>
        <taxon>Coelacanthidae</taxon>
        <taxon>Latimeria</taxon>
    </lineage>
</organism>
<dbReference type="PANTHER" id="PTHR22776:SF25">
    <property type="entry name" value="CKLF-LIKE MARVEL TRANSMEMBRANE DOMAIN-CONTAINING PROTEIN 6"/>
    <property type="match status" value="1"/>
</dbReference>
<feature type="transmembrane region" description="Helical" evidence="7">
    <location>
        <begin position="99"/>
        <end position="120"/>
    </location>
</feature>
<dbReference type="Proteomes" id="UP000008672">
    <property type="component" value="Unassembled WGS sequence"/>
</dbReference>
<keyword evidence="2 5" id="KW-0812">Transmembrane</keyword>
<dbReference type="FunCoup" id="H3AZK6">
    <property type="interactions" value="346"/>
</dbReference>
<evidence type="ECO:0000259" key="8">
    <source>
        <dbReference type="PROSITE" id="PS51225"/>
    </source>
</evidence>
<dbReference type="RefSeq" id="XP_064410971.1">
    <property type="nucleotide sequence ID" value="XM_064554901.1"/>
</dbReference>
<evidence type="ECO:0000256" key="1">
    <source>
        <dbReference type="ARBA" id="ARBA00004141"/>
    </source>
</evidence>
<accession>H3AZK6</accession>
<reference evidence="10" key="1">
    <citation type="submission" date="2011-08" db="EMBL/GenBank/DDBJ databases">
        <title>The draft genome of Latimeria chalumnae.</title>
        <authorList>
            <person name="Di Palma F."/>
            <person name="Alfoldi J."/>
            <person name="Johnson J."/>
            <person name="Berlin A."/>
            <person name="Gnerre S."/>
            <person name="Jaffe D."/>
            <person name="MacCallum I."/>
            <person name="Young S."/>
            <person name="Walker B.J."/>
            <person name="Lander E."/>
            <person name="Lindblad-Toh K."/>
        </authorList>
    </citation>
    <scope>NUCLEOTIDE SEQUENCE [LARGE SCALE GENOMIC DNA]</scope>
    <source>
        <strain evidence="10">Wild caught</strain>
    </source>
</reference>
<dbReference type="PROSITE" id="PS51225">
    <property type="entry name" value="MARVEL"/>
    <property type="match status" value="1"/>
</dbReference>
<dbReference type="EMBL" id="AFYH01112935">
    <property type="status" value="NOT_ANNOTATED_CDS"/>
    <property type="molecule type" value="Genomic_DNA"/>
</dbReference>
<dbReference type="Ensembl" id="ENSLACT00000015183.1">
    <property type="protein sequence ID" value="ENSLACP00000015077.1"/>
    <property type="gene ID" value="ENSLACG00000013266.1"/>
</dbReference>
<dbReference type="CTD" id="54918"/>
<evidence type="ECO:0000313" key="10">
    <source>
        <dbReference type="Proteomes" id="UP000008672"/>
    </source>
</evidence>
<evidence type="ECO:0000256" key="7">
    <source>
        <dbReference type="SAM" id="Phobius"/>
    </source>
</evidence>
<feature type="transmembrane region" description="Helical" evidence="7">
    <location>
        <begin position="66"/>
        <end position="87"/>
    </location>
</feature>
<dbReference type="KEGG" id="lcm:102348332"/>
<dbReference type="Pfam" id="PF01284">
    <property type="entry name" value="MARVEL"/>
    <property type="match status" value="1"/>
</dbReference>
<name>H3AZK6_LATCH</name>
<dbReference type="HOGENOM" id="CLU_104458_1_0_1"/>
<feature type="transmembrane region" description="Helical" evidence="7">
    <location>
        <begin position="132"/>
        <end position="151"/>
    </location>
</feature>
<dbReference type="GO" id="GO:0016020">
    <property type="term" value="C:membrane"/>
    <property type="evidence" value="ECO:0007669"/>
    <property type="project" value="UniProtKB-SubCell"/>
</dbReference>
<evidence type="ECO:0000256" key="5">
    <source>
        <dbReference type="PROSITE-ProRule" id="PRU00581"/>
    </source>
</evidence>
<reference evidence="9" key="2">
    <citation type="submission" date="2025-08" db="UniProtKB">
        <authorList>
            <consortium name="Ensembl"/>
        </authorList>
    </citation>
    <scope>IDENTIFICATION</scope>
</reference>
<dbReference type="Bgee" id="ENSLACG00000013266">
    <property type="expression patterns" value="Expressed in pelvic fin and 3 other cell types or tissues"/>
</dbReference>
<keyword evidence="3 7" id="KW-1133">Transmembrane helix</keyword>
<proteinExistence type="predicted"/>
<evidence type="ECO:0000256" key="6">
    <source>
        <dbReference type="SAM" id="MobiDB-lite"/>
    </source>
</evidence>
<evidence type="ECO:0000256" key="4">
    <source>
        <dbReference type="ARBA" id="ARBA00023136"/>
    </source>
</evidence>
<dbReference type="InParanoid" id="H3AZK6"/>
<dbReference type="EMBL" id="AFYH01112936">
    <property type="status" value="NOT_ANNOTATED_CDS"/>
    <property type="molecule type" value="Genomic_DNA"/>
</dbReference>
<keyword evidence="10" id="KW-1185">Reference proteome</keyword>
<feature type="compositionally biased region" description="Polar residues" evidence="6">
    <location>
        <begin position="158"/>
        <end position="174"/>
    </location>
</feature>
<feature type="region of interest" description="Disordered" evidence="6">
    <location>
        <begin position="157"/>
        <end position="186"/>
    </location>
</feature>
<evidence type="ECO:0000256" key="2">
    <source>
        <dbReference type="ARBA" id="ARBA00022692"/>
    </source>
</evidence>
<dbReference type="EMBL" id="AFYH01112933">
    <property type="status" value="NOT_ANNOTATED_CDS"/>
    <property type="molecule type" value="Genomic_DNA"/>
</dbReference>
<gene>
    <name evidence="9" type="primary">CMTM6</name>
</gene>
<dbReference type="EMBL" id="AFYH01112932">
    <property type="status" value="NOT_ANNOTATED_CDS"/>
    <property type="molecule type" value="Genomic_DNA"/>
</dbReference>
<dbReference type="PANTHER" id="PTHR22776">
    <property type="entry name" value="MARVEL-CONTAINING POTENTIAL LIPID RAFT-ASSOCIATED PROTEIN"/>
    <property type="match status" value="1"/>
</dbReference>
<sequence length="186" mass="20529">MAGNGVYQATTEQADGSKPTIGNFTIYYLGKPRFILKVLQLVFSFVAFLCEEIVERCTVCGPLYFFEFVSCCVFLFGLMMFAVECTCLFEKFKMEERMIWDYVFTAAAGAFFLIASIIFAAVNDGTSLESTAVAFGFLASLAFIVDIGYLIKTKGLPSMSQKESPTRGTDTASSPEEERLNTPQTA</sequence>
<protein>
    <submittedName>
        <fullName evidence="9">CKLF like MARVEL transmembrane domain containing 6</fullName>
    </submittedName>
</protein>
<dbReference type="GeneTree" id="ENSGT00940000157911"/>
<dbReference type="EMBL" id="AFYH01112934">
    <property type="status" value="NOT_ANNOTATED_CDS"/>
    <property type="molecule type" value="Genomic_DNA"/>
</dbReference>
<keyword evidence="4 5" id="KW-0472">Membrane</keyword>
<dbReference type="eggNOG" id="KOG4788">
    <property type="taxonomic scope" value="Eukaryota"/>
</dbReference>
<dbReference type="InterPro" id="IPR008253">
    <property type="entry name" value="Marvel"/>
</dbReference>
<evidence type="ECO:0000256" key="3">
    <source>
        <dbReference type="ARBA" id="ARBA00022989"/>
    </source>
</evidence>
<dbReference type="STRING" id="7897.ENSLACP00000015077"/>
<feature type="domain" description="MARVEL" evidence="8">
    <location>
        <begin position="28"/>
        <end position="155"/>
    </location>
</feature>
<dbReference type="OrthoDB" id="10028364at2759"/>